<keyword evidence="1" id="KW-0812">Transmembrane</keyword>
<reference evidence="2" key="2">
    <citation type="journal article" date="2021" name="Microbiome">
        <title>Successional dynamics and alternative stable states in a saline activated sludge microbial community over 9 years.</title>
        <authorList>
            <person name="Wang Y."/>
            <person name="Ye J."/>
            <person name="Ju F."/>
            <person name="Liu L."/>
            <person name="Boyd J.A."/>
            <person name="Deng Y."/>
            <person name="Parks D.H."/>
            <person name="Jiang X."/>
            <person name="Yin X."/>
            <person name="Woodcroft B.J."/>
            <person name="Tyson G.W."/>
            <person name="Hugenholtz P."/>
            <person name="Polz M.F."/>
            <person name="Zhang T."/>
        </authorList>
    </citation>
    <scope>NUCLEOTIDE SEQUENCE</scope>
    <source>
        <strain evidence="2">HKST-UBA12</strain>
    </source>
</reference>
<evidence type="ECO:0000313" key="3">
    <source>
        <dbReference type="Proteomes" id="UP000760819"/>
    </source>
</evidence>
<accession>A0A955L0B6</accession>
<comment type="caution">
    <text evidence="2">The sequence shown here is derived from an EMBL/GenBank/DDBJ whole genome shotgun (WGS) entry which is preliminary data.</text>
</comment>
<evidence type="ECO:0000313" key="2">
    <source>
        <dbReference type="EMBL" id="MCA9379025.1"/>
    </source>
</evidence>
<feature type="transmembrane region" description="Helical" evidence="1">
    <location>
        <begin position="12"/>
        <end position="32"/>
    </location>
</feature>
<sequence>MRSYLQQNWRQMCLALLCSVLLGAGFLLYTFLIGAPKTRARNLYNEAQLALGEDKIEQAVQLMGQAYAAWPEEYILQEIGSLSAAYLVIH</sequence>
<keyword evidence="1" id="KW-0472">Membrane</keyword>
<protein>
    <recommendedName>
        <fullName evidence="4">Tetratricopeptide repeat protein</fullName>
    </recommendedName>
</protein>
<dbReference type="AlphaFoldDB" id="A0A955L0B6"/>
<gene>
    <name evidence="2" type="ORF">KC640_01220</name>
</gene>
<name>A0A955L0B6_9BACT</name>
<evidence type="ECO:0000256" key="1">
    <source>
        <dbReference type="SAM" id="Phobius"/>
    </source>
</evidence>
<evidence type="ECO:0008006" key="4">
    <source>
        <dbReference type="Google" id="ProtNLM"/>
    </source>
</evidence>
<keyword evidence="1" id="KW-1133">Transmembrane helix</keyword>
<reference evidence="2" key="1">
    <citation type="submission" date="2020-04" db="EMBL/GenBank/DDBJ databases">
        <authorList>
            <person name="Zhang T."/>
        </authorList>
    </citation>
    <scope>NUCLEOTIDE SEQUENCE</scope>
    <source>
        <strain evidence="2">HKST-UBA12</strain>
    </source>
</reference>
<proteinExistence type="predicted"/>
<dbReference type="Proteomes" id="UP000760819">
    <property type="component" value="Unassembled WGS sequence"/>
</dbReference>
<dbReference type="EMBL" id="JAGQLI010000062">
    <property type="protein sequence ID" value="MCA9379025.1"/>
    <property type="molecule type" value="Genomic_DNA"/>
</dbReference>
<organism evidence="2 3">
    <name type="scientific">Candidatus Dojkabacteria bacterium</name>
    <dbReference type="NCBI Taxonomy" id="2099670"/>
    <lineage>
        <taxon>Bacteria</taxon>
        <taxon>Candidatus Dojkabacteria</taxon>
    </lineage>
</organism>